<feature type="domain" description="AMP-binding enzyme C-terminal" evidence="6">
    <location>
        <begin position="450"/>
        <end position="525"/>
    </location>
</feature>
<evidence type="ECO:0000259" key="5">
    <source>
        <dbReference type="Pfam" id="PF00501"/>
    </source>
</evidence>
<dbReference type="InterPro" id="IPR000873">
    <property type="entry name" value="AMP-dep_synth/lig_dom"/>
</dbReference>
<evidence type="ECO:0000313" key="7">
    <source>
        <dbReference type="EMBL" id="KAG6422394.1"/>
    </source>
</evidence>
<keyword evidence="3" id="KW-0436">Ligase</keyword>
<dbReference type="InterPro" id="IPR025110">
    <property type="entry name" value="AMP-bd_C"/>
</dbReference>
<keyword evidence="4" id="KW-0587">Phenylpropanoid metabolism</keyword>
<sequence>MAAASNSTMDPNSGFSPQTKIFHSLRPSISIPPSPLPLYIFSLLSSSSPSPAAALIDAATSRRIPLSHLPILVQSLASNLRLKFNIRKNDVAFILSTNSIQIPLLHLSLLSLSVIVSPSNPLSSDSDISHQIRLTKPAIAFATSASAARVPPLREGTVLLDSPEFESLFLPSAAKFDPPEVSPDDTAAILYSSGTTGRVKGVELTHRNLIAVIAGARAIRAARASPPVTLCVVPFFHVYGFTMCLREVALGGSLVVAAAESRRGSRLDLEMVFGAVEEFGVTHLAVAPPVVVAMVKSAVVGKYELRSLEVVMSGGAPVASTVIERFKAKFSNISLIQAYGLTETSAGVVRPLGGFESEVKGSNGRLVSNCQARIIDPLTGDIEVRFLRSRIHWLAAGYVGDKEATAAMVDSEGWLRTGDICFFDGNGLLFYVERLKDLIKYNGYQVAPAELEDLLLSHPAIVDAAVIPYPDEDAGQIPAAFVVREPGSTINESLIMDFVAQKVAPYKKIRRVFFRDTIPKNAAGKVLRKELVKLATNVASKL</sequence>
<dbReference type="PANTHER" id="PTHR24096:SF362">
    <property type="entry name" value="4-COUMARATE--COA LIGASE-LIKE 9"/>
    <property type="match status" value="1"/>
</dbReference>
<evidence type="ECO:0000256" key="2">
    <source>
        <dbReference type="ARBA" id="ARBA00006432"/>
    </source>
</evidence>
<dbReference type="GO" id="GO:0016405">
    <property type="term" value="F:CoA-ligase activity"/>
    <property type="evidence" value="ECO:0007669"/>
    <property type="project" value="TreeGrafter"/>
</dbReference>
<dbReference type="GO" id="GO:0009698">
    <property type="term" value="P:phenylpropanoid metabolic process"/>
    <property type="evidence" value="ECO:0007669"/>
    <property type="project" value="UniProtKB-KW"/>
</dbReference>
<evidence type="ECO:0000313" key="8">
    <source>
        <dbReference type="Proteomes" id="UP000298416"/>
    </source>
</evidence>
<dbReference type="PANTHER" id="PTHR24096">
    <property type="entry name" value="LONG-CHAIN-FATTY-ACID--COA LIGASE"/>
    <property type="match status" value="1"/>
</dbReference>
<dbReference type="Gene3D" id="3.40.50.12780">
    <property type="entry name" value="N-terminal domain of ligase-like"/>
    <property type="match status" value="1"/>
</dbReference>
<protein>
    <recommendedName>
        <fullName evidence="9">4-coumarate--CoA ligase</fullName>
    </recommendedName>
</protein>
<dbReference type="InterPro" id="IPR020845">
    <property type="entry name" value="AMP-binding_CS"/>
</dbReference>
<evidence type="ECO:0000256" key="3">
    <source>
        <dbReference type="ARBA" id="ARBA00022598"/>
    </source>
</evidence>
<comment type="caution">
    <text evidence="7">The sequence shown here is derived from an EMBL/GenBank/DDBJ whole genome shotgun (WGS) entry which is preliminary data.</text>
</comment>
<evidence type="ECO:0008006" key="9">
    <source>
        <dbReference type="Google" id="ProtNLM"/>
    </source>
</evidence>
<comment type="pathway">
    <text evidence="1">Phytoalexin biosynthesis; 3,4',5-trihydroxystilbene biosynthesis; 3,4',5-trihydroxystilbene from trans-4-coumarate: step 1/2.</text>
</comment>
<dbReference type="EMBL" id="PNBA02000006">
    <property type="protein sequence ID" value="KAG6422394.1"/>
    <property type="molecule type" value="Genomic_DNA"/>
</dbReference>
<proteinExistence type="inferred from homology"/>
<dbReference type="PROSITE" id="PS00455">
    <property type="entry name" value="AMP_BINDING"/>
    <property type="match status" value="1"/>
</dbReference>
<dbReference type="AlphaFoldDB" id="A0A8X8Y0N5"/>
<dbReference type="InterPro" id="IPR045851">
    <property type="entry name" value="AMP-bd_C_sf"/>
</dbReference>
<name>A0A8X8Y0N5_SALSN</name>
<feature type="domain" description="AMP-dependent synthetase/ligase" evidence="5">
    <location>
        <begin position="61"/>
        <end position="381"/>
    </location>
</feature>
<dbReference type="Gene3D" id="3.30.300.30">
    <property type="match status" value="1"/>
</dbReference>
<dbReference type="FunFam" id="3.30.300.30:FF:000007">
    <property type="entry name" value="4-coumarate--CoA ligase 2"/>
    <property type="match status" value="1"/>
</dbReference>
<reference evidence="7" key="2">
    <citation type="submission" date="2020-08" db="EMBL/GenBank/DDBJ databases">
        <title>Plant Genome Project.</title>
        <authorList>
            <person name="Zhang R.-G."/>
        </authorList>
    </citation>
    <scope>NUCLEOTIDE SEQUENCE</scope>
    <source>
        <strain evidence="7">Huo1</strain>
        <tissue evidence="7">Leaf</tissue>
    </source>
</reference>
<evidence type="ECO:0000256" key="4">
    <source>
        <dbReference type="ARBA" id="ARBA00023051"/>
    </source>
</evidence>
<dbReference type="Proteomes" id="UP000298416">
    <property type="component" value="Unassembled WGS sequence"/>
</dbReference>
<evidence type="ECO:0000259" key="6">
    <source>
        <dbReference type="Pfam" id="PF13193"/>
    </source>
</evidence>
<comment type="similarity">
    <text evidence="2">Belongs to the ATP-dependent AMP-binding enzyme family.</text>
</comment>
<dbReference type="SUPFAM" id="SSF56801">
    <property type="entry name" value="Acetyl-CoA synthetase-like"/>
    <property type="match status" value="1"/>
</dbReference>
<dbReference type="InterPro" id="IPR042099">
    <property type="entry name" value="ANL_N_sf"/>
</dbReference>
<gene>
    <name evidence="7" type="ORF">SASPL_118964</name>
</gene>
<accession>A0A8X8Y0N5</accession>
<evidence type="ECO:0000256" key="1">
    <source>
        <dbReference type="ARBA" id="ARBA00004930"/>
    </source>
</evidence>
<keyword evidence="8" id="KW-1185">Reference proteome</keyword>
<reference evidence="7" key="1">
    <citation type="submission" date="2018-01" db="EMBL/GenBank/DDBJ databases">
        <authorList>
            <person name="Mao J.F."/>
        </authorList>
    </citation>
    <scope>NUCLEOTIDE SEQUENCE</scope>
    <source>
        <strain evidence="7">Huo1</strain>
        <tissue evidence="7">Leaf</tissue>
    </source>
</reference>
<dbReference type="Pfam" id="PF00501">
    <property type="entry name" value="AMP-binding"/>
    <property type="match status" value="1"/>
</dbReference>
<organism evidence="7">
    <name type="scientific">Salvia splendens</name>
    <name type="common">Scarlet sage</name>
    <dbReference type="NCBI Taxonomy" id="180675"/>
    <lineage>
        <taxon>Eukaryota</taxon>
        <taxon>Viridiplantae</taxon>
        <taxon>Streptophyta</taxon>
        <taxon>Embryophyta</taxon>
        <taxon>Tracheophyta</taxon>
        <taxon>Spermatophyta</taxon>
        <taxon>Magnoliopsida</taxon>
        <taxon>eudicotyledons</taxon>
        <taxon>Gunneridae</taxon>
        <taxon>Pentapetalae</taxon>
        <taxon>asterids</taxon>
        <taxon>lamiids</taxon>
        <taxon>Lamiales</taxon>
        <taxon>Lamiaceae</taxon>
        <taxon>Nepetoideae</taxon>
        <taxon>Mentheae</taxon>
        <taxon>Salviinae</taxon>
        <taxon>Salvia</taxon>
        <taxon>Salvia subgen. Calosphace</taxon>
        <taxon>core Calosphace</taxon>
    </lineage>
</organism>
<dbReference type="Pfam" id="PF13193">
    <property type="entry name" value="AMP-binding_C"/>
    <property type="match status" value="1"/>
</dbReference>